<evidence type="ECO:0000256" key="2">
    <source>
        <dbReference type="ARBA" id="ARBA00022670"/>
    </source>
</evidence>
<dbReference type="GO" id="GO:0004185">
    <property type="term" value="F:serine-type carboxypeptidase activity"/>
    <property type="evidence" value="ECO:0007669"/>
    <property type="project" value="InterPro"/>
</dbReference>
<keyword evidence="1" id="KW-0121">Carboxypeptidase</keyword>
<keyword evidence="8" id="KW-1185">Reference proteome</keyword>
<name>A0A432WKH8_9GAMM</name>
<keyword evidence="5" id="KW-0325">Glycoprotein</keyword>
<evidence type="ECO:0000256" key="3">
    <source>
        <dbReference type="ARBA" id="ARBA00022729"/>
    </source>
</evidence>
<protein>
    <submittedName>
        <fullName evidence="7">Peptidase S10</fullName>
    </submittedName>
</protein>
<evidence type="ECO:0000256" key="1">
    <source>
        <dbReference type="ARBA" id="ARBA00022645"/>
    </source>
</evidence>
<dbReference type="Proteomes" id="UP000288405">
    <property type="component" value="Unassembled WGS sequence"/>
</dbReference>
<dbReference type="EMBL" id="PIPM01000004">
    <property type="protein sequence ID" value="RUO34241.1"/>
    <property type="molecule type" value="Genomic_DNA"/>
</dbReference>
<dbReference type="InterPro" id="IPR029058">
    <property type="entry name" value="AB_hydrolase_fold"/>
</dbReference>
<evidence type="ECO:0000256" key="5">
    <source>
        <dbReference type="ARBA" id="ARBA00023180"/>
    </source>
</evidence>
<sequence>MRTRFMARIFTTAAFALVLVMSSFAMISPSYADETTMATGEGQVRIQGERVRYRTEAGDTVITNEDGQPIASIFSTAYFRTDVRDGHTRPITFVFNGGPGSSSVWLHLGLYGPKKIVVPSDAENPGAAPYDFRDNPHSLLDVSDLVFIDPVGTGFSRAVGEGRNSDFWGVQKDARVLAEFIRQFVTKHNRWNSPKYLSGESYGTARVGALLAELQHGWGSMTFNGVHLISSIVDFQTTRVTEGNDMPYIMYLPTYAATAWYHDALPNRPDELEPFLDEVRQFALEEYSVALLQGSRISPEAHARVVEKLHQYTGLSTSYIEQTRLRIVPHRFFRELLRDRGQVVGRLDSRFIGIESDDAGERPIADPSAYGIDGAYTAAINYHLRNNLNVNRSDEYRILSGQVFAGWDWSLPRGQQQGFHNLAPHFAVTQQRNKDFRIFIANGYYDAATPFFATEHSFSNYGMDTDRVVMKYYESGHMMYIHHPSLEQLSQDLRAFYRGE</sequence>
<reference evidence="7 8" key="1">
    <citation type="journal article" date="2011" name="Front. Microbiol.">
        <title>Genomic signatures of strain selection and enhancement in Bacillus atrophaeus var. globigii, a historical biowarfare simulant.</title>
        <authorList>
            <person name="Gibbons H.S."/>
            <person name="Broomall S.M."/>
            <person name="McNew L.A."/>
            <person name="Daligault H."/>
            <person name="Chapman C."/>
            <person name="Bruce D."/>
            <person name="Karavis M."/>
            <person name="Krepps M."/>
            <person name="McGregor P.A."/>
            <person name="Hong C."/>
            <person name="Park K.H."/>
            <person name="Akmal A."/>
            <person name="Feldman A."/>
            <person name="Lin J.S."/>
            <person name="Chang W.E."/>
            <person name="Higgs B.W."/>
            <person name="Demirev P."/>
            <person name="Lindquist J."/>
            <person name="Liem A."/>
            <person name="Fochler E."/>
            <person name="Read T.D."/>
            <person name="Tapia R."/>
            <person name="Johnson S."/>
            <person name="Bishop-Lilly K.A."/>
            <person name="Detter C."/>
            <person name="Han C."/>
            <person name="Sozhamannan S."/>
            <person name="Rosenzweig C.N."/>
            <person name="Skowronski E.W."/>
        </authorList>
    </citation>
    <scope>NUCLEOTIDE SEQUENCE [LARGE SCALE GENOMIC DNA]</scope>
    <source>
        <strain evidence="7 8">GYP-17</strain>
    </source>
</reference>
<keyword evidence="4" id="KW-0378">Hydrolase</keyword>
<organism evidence="7 8">
    <name type="scientific">Aliidiomarina sanyensis</name>
    <dbReference type="NCBI Taxonomy" id="1249555"/>
    <lineage>
        <taxon>Bacteria</taxon>
        <taxon>Pseudomonadati</taxon>
        <taxon>Pseudomonadota</taxon>
        <taxon>Gammaproteobacteria</taxon>
        <taxon>Alteromonadales</taxon>
        <taxon>Idiomarinaceae</taxon>
        <taxon>Aliidiomarina</taxon>
    </lineage>
</organism>
<accession>A0A432WKH8</accession>
<keyword evidence="2" id="KW-0645">Protease</keyword>
<comment type="caution">
    <text evidence="7">The sequence shown here is derived from an EMBL/GenBank/DDBJ whole genome shotgun (WGS) entry which is preliminary data.</text>
</comment>
<evidence type="ECO:0000256" key="6">
    <source>
        <dbReference type="SAM" id="SignalP"/>
    </source>
</evidence>
<dbReference type="PANTHER" id="PTHR11802:SF3">
    <property type="entry name" value="RETINOID-INDUCIBLE SERINE CARBOXYPEPTIDASE"/>
    <property type="match status" value="1"/>
</dbReference>
<evidence type="ECO:0000313" key="8">
    <source>
        <dbReference type="Proteomes" id="UP000288405"/>
    </source>
</evidence>
<proteinExistence type="predicted"/>
<gene>
    <name evidence="7" type="ORF">CWE11_05805</name>
</gene>
<keyword evidence="3 6" id="KW-0732">Signal</keyword>
<dbReference type="Pfam" id="PF00450">
    <property type="entry name" value="Peptidase_S10"/>
    <property type="match status" value="1"/>
</dbReference>
<dbReference type="InterPro" id="IPR001563">
    <property type="entry name" value="Peptidase_S10"/>
</dbReference>
<dbReference type="PANTHER" id="PTHR11802">
    <property type="entry name" value="SERINE PROTEASE FAMILY S10 SERINE CARBOXYPEPTIDASE"/>
    <property type="match status" value="1"/>
</dbReference>
<evidence type="ECO:0000313" key="7">
    <source>
        <dbReference type="EMBL" id="RUO34241.1"/>
    </source>
</evidence>
<dbReference type="Gene3D" id="3.40.50.1820">
    <property type="entry name" value="alpha/beta hydrolase"/>
    <property type="match status" value="1"/>
</dbReference>
<dbReference type="SUPFAM" id="SSF53474">
    <property type="entry name" value="alpha/beta-Hydrolases"/>
    <property type="match status" value="1"/>
</dbReference>
<feature type="signal peptide" evidence="6">
    <location>
        <begin position="1"/>
        <end position="32"/>
    </location>
</feature>
<evidence type="ECO:0000256" key="4">
    <source>
        <dbReference type="ARBA" id="ARBA00022801"/>
    </source>
</evidence>
<feature type="chain" id="PRO_5019490116" evidence="6">
    <location>
        <begin position="33"/>
        <end position="500"/>
    </location>
</feature>
<dbReference type="GO" id="GO:0006508">
    <property type="term" value="P:proteolysis"/>
    <property type="evidence" value="ECO:0007669"/>
    <property type="project" value="UniProtKB-KW"/>
</dbReference>
<dbReference type="AlphaFoldDB" id="A0A432WKH8"/>